<protein>
    <recommendedName>
        <fullName evidence="4">Winged helix-turn-helix transcription repressor DNA-binding</fullName>
    </recommendedName>
</protein>
<evidence type="ECO:0000313" key="2">
    <source>
        <dbReference type="EMBL" id="KGO51910.1"/>
    </source>
</evidence>
<dbReference type="VEuPathDB" id="FungiDB:PEXP_093150"/>
<dbReference type="Proteomes" id="UP000030143">
    <property type="component" value="Unassembled WGS sequence"/>
</dbReference>
<feature type="region of interest" description="Disordered" evidence="1">
    <location>
        <begin position="20"/>
        <end position="45"/>
    </location>
</feature>
<evidence type="ECO:0008006" key="4">
    <source>
        <dbReference type="Google" id="ProtNLM"/>
    </source>
</evidence>
<dbReference type="STRING" id="27334.A0A0A2JHX2"/>
<dbReference type="Gene3D" id="1.10.10.10">
    <property type="entry name" value="Winged helix-like DNA-binding domain superfamily/Winged helix DNA-binding domain"/>
    <property type="match status" value="1"/>
</dbReference>
<name>A0A0A2JHX2_PENEN</name>
<dbReference type="OrthoDB" id="1606438at2759"/>
<gene>
    <name evidence="2" type="ORF">PEX2_063720</name>
</gene>
<dbReference type="PANTHER" id="PTHR43712">
    <property type="entry name" value="PUTATIVE (AFU_ORTHOLOGUE AFUA_4G14580)-RELATED"/>
    <property type="match status" value="1"/>
</dbReference>
<dbReference type="InterPro" id="IPR036390">
    <property type="entry name" value="WH_DNA-bd_sf"/>
</dbReference>
<dbReference type="PANTHER" id="PTHR43712:SF15">
    <property type="entry name" value="MONODICTYPHENONE CLUSTER TRANSCRIPTIONAL COACTIVATOR MDPA"/>
    <property type="match status" value="1"/>
</dbReference>
<keyword evidence="3" id="KW-1185">Reference proteome</keyword>
<dbReference type="RefSeq" id="XP_016594708.1">
    <property type="nucleotide sequence ID" value="XM_016743643.1"/>
</dbReference>
<dbReference type="PhylomeDB" id="A0A0A2JHX2"/>
<organism evidence="2 3">
    <name type="scientific">Penicillium expansum</name>
    <name type="common">Blue mold rot fungus</name>
    <dbReference type="NCBI Taxonomy" id="27334"/>
    <lineage>
        <taxon>Eukaryota</taxon>
        <taxon>Fungi</taxon>
        <taxon>Dikarya</taxon>
        <taxon>Ascomycota</taxon>
        <taxon>Pezizomycotina</taxon>
        <taxon>Eurotiomycetes</taxon>
        <taxon>Eurotiomycetidae</taxon>
        <taxon>Eurotiales</taxon>
        <taxon>Aspergillaceae</taxon>
        <taxon>Penicillium</taxon>
    </lineage>
</organism>
<dbReference type="HOGENOM" id="CLU_005533_11_0_1"/>
<dbReference type="Gene3D" id="3.40.50.150">
    <property type="entry name" value="Vaccinia Virus protein VP39"/>
    <property type="match status" value="1"/>
</dbReference>
<evidence type="ECO:0000256" key="1">
    <source>
        <dbReference type="SAM" id="MobiDB-lite"/>
    </source>
</evidence>
<evidence type="ECO:0000313" key="3">
    <source>
        <dbReference type="Proteomes" id="UP000030143"/>
    </source>
</evidence>
<dbReference type="EMBL" id="JQFZ01000275">
    <property type="protein sequence ID" value="KGO51910.1"/>
    <property type="molecule type" value="Genomic_DNA"/>
</dbReference>
<dbReference type="SUPFAM" id="SSF46785">
    <property type="entry name" value="Winged helix' DNA-binding domain"/>
    <property type="match status" value="1"/>
</dbReference>
<reference evidence="2 3" key="1">
    <citation type="journal article" date="2015" name="Mol. Plant Microbe Interact.">
        <title>Genome, transcriptome, and functional analyses of Penicillium expansum provide new insights into secondary metabolism and pathogenicity.</title>
        <authorList>
            <person name="Ballester A.R."/>
            <person name="Marcet-Houben M."/>
            <person name="Levin E."/>
            <person name="Sela N."/>
            <person name="Selma-Lazaro C."/>
            <person name="Carmona L."/>
            <person name="Wisniewski M."/>
            <person name="Droby S."/>
            <person name="Gonzalez-Candelas L."/>
            <person name="Gabaldon T."/>
        </authorList>
    </citation>
    <scope>NUCLEOTIDE SEQUENCE [LARGE SCALE GENOMIC DNA]</scope>
    <source>
        <strain evidence="2 3">MD-8</strain>
    </source>
</reference>
<sequence>MDELMELEARSDELAAAIKSHIERRRRDTQSSGVNSDAEKEPSKAKTGIYASMAKMKAVLDGPVDLLQDLARQVEIVACLKWLAEFQILACIPPDESMAIKDLADLAGVSEIQLGRVIRLVATSGILQEPITNYVSHTPLSAQFVTNQSWLDAAVFMADVAAPTALQMPTATQRFGSSRNPSETAYSLALRTIQPFGVAIQEQPKLGRQWSAYLRHAVGLHQEKEIAGMLSQLKWSNLGNAFIVEVGAQSTIMAQHLAQEFPTLRIIVQITHTRSSSSLHNLEHLRLIEMMGGVESDSSSSSSSRPSSAGGRITVTYRAAGTPQPVIDAAVYILHLSSSAGAEAIDRIAMVRAELQDYLGVLRSSGGILLIPTANLLPEPGSLVDPIMEAVARAHDLNNPGWPWEACYHEAAAFA</sequence>
<dbReference type="InterPro" id="IPR036388">
    <property type="entry name" value="WH-like_DNA-bd_sf"/>
</dbReference>
<accession>A0A0A2JHX2</accession>
<dbReference type="InterPro" id="IPR029063">
    <property type="entry name" value="SAM-dependent_MTases_sf"/>
</dbReference>
<dbReference type="GeneID" id="27679063"/>
<comment type="caution">
    <text evidence="2">The sequence shown here is derived from an EMBL/GenBank/DDBJ whole genome shotgun (WGS) entry which is preliminary data.</text>
</comment>
<proteinExistence type="predicted"/>
<dbReference type="AlphaFoldDB" id="A0A0A2JHX2"/>